<evidence type="ECO:0000313" key="10">
    <source>
        <dbReference type="EMBL" id="BCI52355.1"/>
    </source>
</evidence>
<dbReference type="PROSITE" id="PS00073">
    <property type="entry name" value="ACYL_COA_DH_2"/>
    <property type="match status" value="1"/>
</dbReference>
<organism evidence="10 11">
    <name type="scientific">Mycolicibacterium litorale</name>
    <dbReference type="NCBI Taxonomy" id="758802"/>
    <lineage>
        <taxon>Bacteria</taxon>
        <taxon>Bacillati</taxon>
        <taxon>Actinomycetota</taxon>
        <taxon>Actinomycetes</taxon>
        <taxon>Mycobacteriales</taxon>
        <taxon>Mycobacteriaceae</taxon>
        <taxon>Mycolicibacterium</taxon>
    </lineage>
</organism>
<dbReference type="GO" id="GO:0050660">
    <property type="term" value="F:flavin adenine dinucleotide binding"/>
    <property type="evidence" value="ECO:0007669"/>
    <property type="project" value="InterPro"/>
</dbReference>
<feature type="compositionally biased region" description="Polar residues" evidence="6">
    <location>
        <begin position="1"/>
        <end position="12"/>
    </location>
</feature>
<keyword evidence="5" id="KW-0560">Oxidoreductase</keyword>
<dbReference type="InterPro" id="IPR009100">
    <property type="entry name" value="AcylCoA_DH/oxidase_NM_dom_sf"/>
</dbReference>
<gene>
    <name evidence="10" type="ORF">NIIDNTM18_16330</name>
</gene>
<accession>A0A6S6P1Q1</accession>
<name>A0A6S6P1Q1_9MYCO</name>
<dbReference type="SUPFAM" id="SSF47203">
    <property type="entry name" value="Acyl-CoA dehydrogenase C-terminal domain-like"/>
    <property type="match status" value="1"/>
</dbReference>
<proteinExistence type="inferred from homology"/>
<comment type="cofactor">
    <cofactor evidence="1 5">
        <name>FAD</name>
        <dbReference type="ChEBI" id="CHEBI:57692"/>
    </cofactor>
</comment>
<dbReference type="Gene3D" id="1.10.540.10">
    <property type="entry name" value="Acyl-CoA dehydrogenase/oxidase, N-terminal domain"/>
    <property type="match status" value="1"/>
</dbReference>
<dbReference type="InterPro" id="IPR046373">
    <property type="entry name" value="Acyl-CoA_Oxase/DH_mid-dom_sf"/>
</dbReference>
<dbReference type="Gene3D" id="1.20.140.10">
    <property type="entry name" value="Butyryl-CoA Dehydrogenase, subunit A, domain 3"/>
    <property type="match status" value="1"/>
</dbReference>
<dbReference type="SUPFAM" id="SSF56645">
    <property type="entry name" value="Acyl-CoA dehydrogenase NM domain-like"/>
    <property type="match status" value="1"/>
</dbReference>
<protein>
    <submittedName>
        <fullName evidence="10">Acyl-CoA dehydrogenase</fullName>
    </submittedName>
</protein>
<evidence type="ECO:0000256" key="4">
    <source>
        <dbReference type="ARBA" id="ARBA00022827"/>
    </source>
</evidence>
<evidence type="ECO:0000259" key="9">
    <source>
        <dbReference type="Pfam" id="PF02771"/>
    </source>
</evidence>
<evidence type="ECO:0000256" key="5">
    <source>
        <dbReference type="RuleBase" id="RU362125"/>
    </source>
</evidence>
<sequence length="467" mass="49876">MTNTLPSKNGTSARPKRSGKESAVGLQRHKRTATDIGLALITPLVGQEFLDRYNLRDPLNRGLKYGVKQVFSAAGASTRQFKRIQGLGKPPTRLPSAPKGSDYFDLTPDDDQKMIVETVKEFAEEVLRPAAHDADADAAYPHDLIAKAAELGITAVNIPEDFDGIAEHRSTITNALVAEALAYGDMGLALPILAPGGVAAALTHWGSADQQATYLREFAGERVPQACLAIAEPRPLFDPTALKTTAVRTPGGYRLTGVKSLVPAATDAELFVIAAQLDGKPAMFVVESASEGLSVTPDPSMGVRAAALGRVELDNVAVPLANRLGEDGATDEDYREAIALSRLGWAALAVGTSHAVLDYVVPYVKERHAFGEPIAHRQAVAFMCANIAIELDGLRLITWRGASRAEQGLPFAREAALAKRLGTDKGMQIGLDGVQLLGGHGYTKEHPVERWYRDLRVIGVAEGVVVL</sequence>
<feature type="region of interest" description="Disordered" evidence="6">
    <location>
        <begin position="1"/>
        <end position="28"/>
    </location>
</feature>
<dbReference type="Gene3D" id="2.40.110.10">
    <property type="entry name" value="Butyryl-CoA Dehydrogenase, subunit A, domain 2"/>
    <property type="match status" value="1"/>
</dbReference>
<evidence type="ECO:0000256" key="6">
    <source>
        <dbReference type="SAM" id="MobiDB-lite"/>
    </source>
</evidence>
<evidence type="ECO:0000313" key="11">
    <source>
        <dbReference type="Proteomes" id="UP000515734"/>
    </source>
</evidence>
<feature type="domain" description="Acyl-CoA oxidase/dehydrogenase middle" evidence="8">
    <location>
        <begin position="227"/>
        <end position="316"/>
    </location>
</feature>
<feature type="domain" description="Acyl-CoA dehydrogenase/oxidase C-terminal" evidence="7">
    <location>
        <begin position="336"/>
        <end position="463"/>
    </location>
</feature>
<dbReference type="GO" id="GO:0003995">
    <property type="term" value="F:acyl-CoA dehydrogenase activity"/>
    <property type="evidence" value="ECO:0007669"/>
    <property type="project" value="InterPro"/>
</dbReference>
<dbReference type="InterPro" id="IPR006089">
    <property type="entry name" value="Acyl-CoA_DH_CS"/>
</dbReference>
<dbReference type="InterPro" id="IPR036250">
    <property type="entry name" value="AcylCo_DH-like_C"/>
</dbReference>
<dbReference type="PANTHER" id="PTHR43884:SF12">
    <property type="entry name" value="ISOVALERYL-COA DEHYDROGENASE, MITOCHONDRIAL-RELATED"/>
    <property type="match status" value="1"/>
</dbReference>
<dbReference type="RefSeq" id="WP_185295189.1">
    <property type="nucleotide sequence ID" value="NZ_AP023287.1"/>
</dbReference>
<feature type="domain" description="Acyl-CoA dehydrogenase/oxidase N-terminal" evidence="9">
    <location>
        <begin position="110"/>
        <end position="219"/>
    </location>
</feature>
<dbReference type="Pfam" id="PF02770">
    <property type="entry name" value="Acyl-CoA_dh_M"/>
    <property type="match status" value="1"/>
</dbReference>
<dbReference type="InterPro" id="IPR037069">
    <property type="entry name" value="AcylCoA_DH/ox_N_sf"/>
</dbReference>
<evidence type="ECO:0000259" key="7">
    <source>
        <dbReference type="Pfam" id="PF00441"/>
    </source>
</evidence>
<comment type="similarity">
    <text evidence="2 5">Belongs to the acyl-CoA dehydrogenase family.</text>
</comment>
<evidence type="ECO:0000259" key="8">
    <source>
        <dbReference type="Pfam" id="PF02770"/>
    </source>
</evidence>
<dbReference type="Pfam" id="PF00441">
    <property type="entry name" value="Acyl-CoA_dh_1"/>
    <property type="match status" value="1"/>
</dbReference>
<dbReference type="Proteomes" id="UP000515734">
    <property type="component" value="Chromosome"/>
</dbReference>
<evidence type="ECO:0000256" key="2">
    <source>
        <dbReference type="ARBA" id="ARBA00009347"/>
    </source>
</evidence>
<dbReference type="AlphaFoldDB" id="A0A6S6P1Q1"/>
<keyword evidence="4 5" id="KW-0274">FAD</keyword>
<dbReference type="InterPro" id="IPR013786">
    <property type="entry name" value="AcylCoA_DH/ox_N"/>
</dbReference>
<dbReference type="InterPro" id="IPR009075">
    <property type="entry name" value="AcylCo_DH/oxidase_C"/>
</dbReference>
<dbReference type="EMBL" id="AP023287">
    <property type="protein sequence ID" value="BCI52355.1"/>
    <property type="molecule type" value="Genomic_DNA"/>
</dbReference>
<dbReference type="Pfam" id="PF02771">
    <property type="entry name" value="Acyl-CoA_dh_N"/>
    <property type="match status" value="1"/>
</dbReference>
<evidence type="ECO:0000256" key="3">
    <source>
        <dbReference type="ARBA" id="ARBA00022630"/>
    </source>
</evidence>
<evidence type="ECO:0000256" key="1">
    <source>
        <dbReference type="ARBA" id="ARBA00001974"/>
    </source>
</evidence>
<reference evidence="10 11" key="1">
    <citation type="submission" date="2020-07" db="EMBL/GenBank/DDBJ databases">
        <title>Complete genome sequence of Mycolicibacterium litorale like strain isolated from cardiac implantable electronic device infection.</title>
        <authorList>
            <person name="Fukano H."/>
            <person name="Miyama H."/>
            <person name="Hoshino Y."/>
        </authorList>
    </citation>
    <scope>NUCLEOTIDE SEQUENCE [LARGE SCALE GENOMIC DNA]</scope>
    <source>
        <strain evidence="10 11">NIIDNTM18</strain>
    </source>
</reference>
<dbReference type="InterPro" id="IPR006091">
    <property type="entry name" value="Acyl-CoA_Oxase/DH_mid-dom"/>
</dbReference>
<dbReference type="PANTHER" id="PTHR43884">
    <property type="entry name" value="ACYL-COA DEHYDROGENASE"/>
    <property type="match status" value="1"/>
</dbReference>
<keyword evidence="3 5" id="KW-0285">Flavoprotein</keyword>
<dbReference type="FunFam" id="1.20.140.10:FF:000026">
    <property type="entry name" value="Acyl-CoA dehydrogenase FadE24"/>
    <property type="match status" value="1"/>
</dbReference>